<dbReference type="ExpressionAtlas" id="A0A0Q3GAE8">
    <property type="expression patterns" value="baseline"/>
</dbReference>
<feature type="binding site" evidence="13">
    <location>
        <position position="505"/>
    </location>
    <ligand>
        <name>ATP</name>
        <dbReference type="ChEBI" id="CHEBI:30616"/>
    </ligand>
</feature>
<dbReference type="GO" id="GO:0030247">
    <property type="term" value="F:polysaccharide binding"/>
    <property type="evidence" value="ECO:0007669"/>
    <property type="project" value="InterPro"/>
</dbReference>
<evidence type="ECO:0000256" key="8">
    <source>
        <dbReference type="ARBA" id="ARBA00022840"/>
    </source>
</evidence>
<dbReference type="InterPro" id="IPR000719">
    <property type="entry name" value="Prot_kinase_dom"/>
</dbReference>
<proteinExistence type="predicted"/>
<dbReference type="Gene3D" id="1.10.510.10">
    <property type="entry name" value="Transferase(Phosphotransferase) domain 1"/>
    <property type="match status" value="1"/>
</dbReference>
<dbReference type="Pfam" id="PF13947">
    <property type="entry name" value="GUB_WAK_bind"/>
    <property type="match status" value="1"/>
</dbReference>
<feature type="domain" description="Protein kinase" evidence="16">
    <location>
        <begin position="476"/>
        <end position="743"/>
    </location>
</feature>
<dbReference type="InParanoid" id="A0A0Q3GAE8"/>
<protein>
    <recommendedName>
        <fullName evidence="16">Protein kinase domain-containing protein</fullName>
    </recommendedName>
</protein>
<dbReference type="Proteomes" id="UP000008810">
    <property type="component" value="Chromosome 2"/>
</dbReference>
<keyword evidence="5" id="KW-0732">Signal</keyword>
<dbReference type="SMART" id="SM00220">
    <property type="entry name" value="S_TKc"/>
    <property type="match status" value="1"/>
</dbReference>
<dbReference type="AlphaFoldDB" id="A0A0Q3GAE8"/>
<evidence type="ECO:0000313" key="17">
    <source>
        <dbReference type="EMBL" id="KQK07477.2"/>
    </source>
</evidence>
<feature type="region of interest" description="Disordered" evidence="14">
    <location>
        <begin position="14"/>
        <end position="55"/>
    </location>
</feature>
<dbReference type="Gramene" id="KQK07477">
    <property type="protein sequence ID" value="KQK07477"/>
    <property type="gene ID" value="BRADI_2g35965v3"/>
</dbReference>
<evidence type="ECO:0000256" key="7">
    <source>
        <dbReference type="ARBA" id="ARBA00022777"/>
    </source>
</evidence>
<name>A0A0Q3GAE8_BRADI</name>
<evidence type="ECO:0000256" key="5">
    <source>
        <dbReference type="ARBA" id="ARBA00022729"/>
    </source>
</evidence>
<sequence>MAVTCRRELAESSGRALFRGSPEKSSRAGREQRVHGQLLVDNPRDVRGAGKSDREGFFYAPRSGSTLTTRPRCLAARRWLLLLSLWGVSGGVNPTLPLFSIASRRRAASKCSSSSKIELLHQINSRDSGGGSDNKNGVDCRSYPVKASPLQRTTRVHHFRISTSSAGLDGEDGGCRLSCGDMSVPYPFGVGQGQDCYLEGFNLTCDDTGHEPPRLFLDSNMVTQVLEISTRNNTVRVLDTGVSTGRISSPTVGTVAEIQGILDLSIHGHEEVPYSLSTHNELILTGCNLMAELSWASDGSIVSVCASFCSYNDTKQDNGCNGMGCCRTRISQYSNNVPSQFNYKLKWFNKGGASSDDDKSPPANILIAKEGWFNQGRISSTLPSEPVNIPILLQWEVLRGFSLAPPANVIKSSRLDCPPEVSDSLCKSKHSYCKRGNRGGYTCHCKRVTTLVSQRADIAEKMIITLEEIEKATNNFDKARELGGGGHSTVYKGILSDLHVVAIKKPKMVVQKEIDKFINEVAILSQINHRNVVKLYGCCLETEVPLLVYEFISNGALYEHLHTAEPRSLSWEDRLWIAVETAKSLAYLHSTASVPIIHRDIKSVNILLDDTLAAKVADFGASRYVPVDRSGVTTMVQEGNLSQILDPQVMEEGGKEVEAVATLAVTCVKLSGEDRPVMRQVELTLEAIRASNQDVLANTVVEGVEENGIVINCPQTEDQTTTEESSRQFSMEEEMMLSSRYPR</sequence>
<evidence type="ECO:0000256" key="13">
    <source>
        <dbReference type="PROSITE-ProRule" id="PRU10141"/>
    </source>
</evidence>
<keyword evidence="19" id="KW-1185">Reference proteome</keyword>
<dbReference type="SUPFAM" id="SSF56112">
    <property type="entry name" value="Protein kinase-like (PK-like)"/>
    <property type="match status" value="1"/>
</dbReference>
<organism evidence="17">
    <name type="scientific">Brachypodium distachyon</name>
    <name type="common">Purple false brome</name>
    <name type="synonym">Trachynia distachya</name>
    <dbReference type="NCBI Taxonomy" id="15368"/>
    <lineage>
        <taxon>Eukaryota</taxon>
        <taxon>Viridiplantae</taxon>
        <taxon>Streptophyta</taxon>
        <taxon>Embryophyta</taxon>
        <taxon>Tracheophyta</taxon>
        <taxon>Spermatophyta</taxon>
        <taxon>Magnoliopsida</taxon>
        <taxon>Liliopsida</taxon>
        <taxon>Poales</taxon>
        <taxon>Poaceae</taxon>
        <taxon>BOP clade</taxon>
        <taxon>Pooideae</taxon>
        <taxon>Stipodae</taxon>
        <taxon>Brachypodieae</taxon>
        <taxon>Brachypodium</taxon>
    </lineage>
</organism>
<dbReference type="PROSITE" id="PS50011">
    <property type="entry name" value="PROTEIN_KINASE_DOM"/>
    <property type="match status" value="1"/>
</dbReference>
<evidence type="ECO:0000256" key="15">
    <source>
        <dbReference type="SAM" id="Phobius"/>
    </source>
</evidence>
<evidence type="ECO:0000256" key="6">
    <source>
        <dbReference type="ARBA" id="ARBA00022741"/>
    </source>
</evidence>
<dbReference type="PROSITE" id="PS00108">
    <property type="entry name" value="PROTEIN_KINASE_ST"/>
    <property type="match status" value="1"/>
</dbReference>
<dbReference type="InterPro" id="IPR025287">
    <property type="entry name" value="WAK_GUB"/>
</dbReference>
<evidence type="ECO:0000256" key="1">
    <source>
        <dbReference type="ARBA" id="ARBA00004479"/>
    </source>
</evidence>
<dbReference type="InterPro" id="IPR045274">
    <property type="entry name" value="WAK-like"/>
</dbReference>
<keyword evidence="7" id="KW-0418">Kinase</keyword>
<dbReference type="GO" id="GO:0004674">
    <property type="term" value="F:protein serine/threonine kinase activity"/>
    <property type="evidence" value="ECO:0007669"/>
    <property type="project" value="UniProtKB-KW"/>
</dbReference>
<evidence type="ECO:0000256" key="2">
    <source>
        <dbReference type="ARBA" id="ARBA00022527"/>
    </source>
</evidence>
<keyword evidence="10 15" id="KW-0472">Membrane</keyword>
<dbReference type="InterPro" id="IPR011009">
    <property type="entry name" value="Kinase-like_dom_sf"/>
</dbReference>
<evidence type="ECO:0000256" key="14">
    <source>
        <dbReference type="SAM" id="MobiDB-lite"/>
    </source>
</evidence>
<evidence type="ECO:0000256" key="4">
    <source>
        <dbReference type="ARBA" id="ARBA00022692"/>
    </source>
</evidence>
<evidence type="ECO:0000256" key="9">
    <source>
        <dbReference type="ARBA" id="ARBA00022989"/>
    </source>
</evidence>
<evidence type="ECO:0000256" key="12">
    <source>
        <dbReference type="ARBA" id="ARBA00023180"/>
    </source>
</evidence>
<dbReference type="InterPro" id="IPR017441">
    <property type="entry name" value="Protein_kinase_ATP_BS"/>
</dbReference>
<dbReference type="GO" id="GO:0007166">
    <property type="term" value="P:cell surface receptor signaling pathway"/>
    <property type="evidence" value="ECO:0000318"/>
    <property type="project" value="GO_Central"/>
</dbReference>
<dbReference type="GO" id="GO:0005886">
    <property type="term" value="C:plasma membrane"/>
    <property type="evidence" value="ECO:0000318"/>
    <property type="project" value="GO_Central"/>
</dbReference>
<keyword evidence="6 13" id="KW-0547">Nucleotide-binding</keyword>
<dbReference type="InterPro" id="IPR008271">
    <property type="entry name" value="Ser/Thr_kinase_AS"/>
</dbReference>
<dbReference type="Gene3D" id="3.30.200.20">
    <property type="entry name" value="Phosphorylase Kinase, domain 1"/>
    <property type="match status" value="1"/>
</dbReference>
<accession>A0A0Q3GAE8</accession>
<comment type="subcellular location">
    <subcellularLocation>
        <location evidence="1">Membrane</location>
        <topology evidence="1">Single-pass type I membrane protein</topology>
    </subcellularLocation>
</comment>
<keyword evidence="2" id="KW-0723">Serine/threonine-protein kinase</keyword>
<evidence type="ECO:0000259" key="16">
    <source>
        <dbReference type="PROSITE" id="PS50011"/>
    </source>
</evidence>
<evidence type="ECO:0000256" key="3">
    <source>
        <dbReference type="ARBA" id="ARBA00022679"/>
    </source>
</evidence>
<evidence type="ECO:0000256" key="10">
    <source>
        <dbReference type="ARBA" id="ARBA00023136"/>
    </source>
</evidence>
<dbReference type="InterPro" id="IPR001245">
    <property type="entry name" value="Ser-Thr/Tyr_kinase_cat_dom"/>
</dbReference>
<dbReference type="PROSITE" id="PS00107">
    <property type="entry name" value="PROTEIN_KINASE_ATP"/>
    <property type="match status" value="1"/>
</dbReference>
<keyword evidence="4 15" id="KW-0812">Transmembrane</keyword>
<dbReference type="EMBL" id="CM000881">
    <property type="protein sequence ID" value="KQK07477.2"/>
    <property type="molecule type" value="Genomic_DNA"/>
</dbReference>
<dbReference type="GO" id="GO:0005524">
    <property type="term" value="F:ATP binding"/>
    <property type="evidence" value="ECO:0007669"/>
    <property type="project" value="UniProtKB-UniRule"/>
</dbReference>
<dbReference type="PANTHER" id="PTHR27005">
    <property type="entry name" value="WALL-ASSOCIATED RECEPTOR KINASE-LIKE 21"/>
    <property type="match status" value="1"/>
</dbReference>
<evidence type="ECO:0000313" key="19">
    <source>
        <dbReference type="Proteomes" id="UP000008810"/>
    </source>
</evidence>
<dbReference type="OrthoDB" id="716510at2759"/>
<feature type="compositionally biased region" description="Basic and acidic residues" evidence="14">
    <location>
        <begin position="21"/>
        <end position="34"/>
    </location>
</feature>
<keyword evidence="3" id="KW-0808">Transferase</keyword>
<reference evidence="17 18" key="1">
    <citation type="journal article" date="2010" name="Nature">
        <title>Genome sequencing and analysis of the model grass Brachypodium distachyon.</title>
        <authorList>
            <consortium name="International Brachypodium Initiative"/>
        </authorList>
    </citation>
    <scope>NUCLEOTIDE SEQUENCE [LARGE SCALE GENOMIC DNA]</scope>
    <source>
        <strain evidence="17 18">Bd21</strain>
    </source>
</reference>
<keyword evidence="9 15" id="KW-1133">Transmembrane helix</keyword>
<gene>
    <name evidence="17" type="ORF">BRADI_2g35965v3</name>
</gene>
<dbReference type="PANTHER" id="PTHR27005:SF208">
    <property type="entry name" value="PROTEIN KINASE DOMAIN-CONTAINING PROTEIN"/>
    <property type="match status" value="1"/>
</dbReference>
<reference evidence="18" key="3">
    <citation type="submission" date="2018-08" db="UniProtKB">
        <authorList>
            <consortium name="EnsemblPlants"/>
        </authorList>
    </citation>
    <scope>IDENTIFICATION</scope>
    <source>
        <strain evidence="18">cv. Bd21</strain>
    </source>
</reference>
<keyword evidence="8 13" id="KW-0067">ATP-binding</keyword>
<feature type="region of interest" description="Disordered" evidence="14">
    <location>
        <begin position="715"/>
        <end position="743"/>
    </location>
</feature>
<evidence type="ECO:0000313" key="18">
    <source>
        <dbReference type="EnsemblPlants" id="KQK07477"/>
    </source>
</evidence>
<dbReference type="Pfam" id="PF07714">
    <property type="entry name" value="PK_Tyr_Ser-Thr"/>
    <property type="match status" value="1"/>
</dbReference>
<keyword evidence="12" id="KW-0325">Glycoprotein</keyword>
<dbReference type="EnsemblPlants" id="KQK07477">
    <property type="protein sequence ID" value="KQK07477"/>
    <property type="gene ID" value="BRADI_2g35965v3"/>
</dbReference>
<dbReference type="FunFam" id="3.30.200.20:FF:000043">
    <property type="entry name" value="Wall-associated receptor kinase 2"/>
    <property type="match status" value="1"/>
</dbReference>
<evidence type="ECO:0000256" key="11">
    <source>
        <dbReference type="ARBA" id="ARBA00023157"/>
    </source>
</evidence>
<feature type="transmembrane region" description="Helical" evidence="15">
    <location>
        <begin position="79"/>
        <end position="102"/>
    </location>
</feature>
<feature type="compositionally biased region" description="Basic and acidic residues" evidence="14">
    <location>
        <begin position="42"/>
        <end position="55"/>
    </location>
</feature>
<keyword evidence="11" id="KW-1015">Disulfide bond</keyword>
<reference evidence="17" key="2">
    <citation type="submission" date="2017-06" db="EMBL/GenBank/DDBJ databases">
        <title>WGS assembly of Brachypodium distachyon.</title>
        <authorList>
            <consortium name="The International Brachypodium Initiative"/>
            <person name="Lucas S."/>
            <person name="Harmon-Smith M."/>
            <person name="Lail K."/>
            <person name="Tice H."/>
            <person name="Grimwood J."/>
            <person name="Bruce D."/>
            <person name="Barry K."/>
            <person name="Shu S."/>
            <person name="Lindquist E."/>
            <person name="Wang M."/>
            <person name="Pitluck S."/>
            <person name="Vogel J.P."/>
            <person name="Garvin D.F."/>
            <person name="Mockler T.C."/>
            <person name="Schmutz J."/>
            <person name="Rokhsar D."/>
            <person name="Bevan M.W."/>
        </authorList>
    </citation>
    <scope>NUCLEOTIDE SEQUENCE</scope>
    <source>
        <strain evidence="17">Bd21</strain>
    </source>
</reference>